<protein>
    <recommendedName>
        <fullName evidence="4">G protein-coupled receptor</fullName>
    </recommendedName>
</protein>
<dbReference type="PANTHER" id="PTHR22941:SF26">
    <property type="entry name" value="SERPENTINE RECEPTOR, CLASS H"/>
    <property type="match status" value="1"/>
</dbReference>
<proteinExistence type="predicted"/>
<feature type="transmembrane region" description="Helical" evidence="1">
    <location>
        <begin position="56"/>
        <end position="81"/>
    </location>
</feature>
<feature type="transmembrane region" description="Helical" evidence="1">
    <location>
        <begin position="12"/>
        <end position="35"/>
    </location>
</feature>
<evidence type="ECO:0008006" key="4">
    <source>
        <dbReference type="Google" id="ProtNLM"/>
    </source>
</evidence>
<feature type="non-terminal residue" evidence="2">
    <location>
        <position position="1"/>
    </location>
</feature>
<dbReference type="Proteomes" id="UP001328107">
    <property type="component" value="Unassembled WGS sequence"/>
</dbReference>
<evidence type="ECO:0000256" key="1">
    <source>
        <dbReference type="SAM" id="Phobius"/>
    </source>
</evidence>
<dbReference type="Pfam" id="PF10318">
    <property type="entry name" value="7TM_GPCR_Srh"/>
    <property type="match status" value="1"/>
</dbReference>
<keyword evidence="1" id="KW-0812">Transmembrane</keyword>
<sequence length="153" mass="17089">DYYVSLEMERAYATTLIVLFVVSSILSSIAFYCLIRETPPNQHAVRSYLLFIQVSFYFYHVIASSISVPITLTPLPAVYYIGAPVKAGAPLNIVNGFYVSTTLTLAVSIVLCFLHKHQTIIGESIQARKIQKSYRAVCCACWLMCVAMFIFVA</sequence>
<keyword evidence="1" id="KW-0472">Membrane</keyword>
<keyword evidence="1" id="KW-1133">Transmembrane helix</keyword>
<dbReference type="PANTHER" id="PTHR22941">
    <property type="entry name" value="SERPENTINE RECEPTOR"/>
    <property type="match status" value="1"/>
</dbReference>
<name>A0AAN4ZF86_9BILA</name>
<feature type="non-terminal residue" evidence="2">
    <location>
        <position position="153"/>
    </location>
</feature>
<gene>
    <name evidence="2" type="ORF">PMAYCL1PPCAC_09039</name>
</gene>
<evidence type="ECO:0000313" key="2">
    <source>
        <dbReference type="EMBL" id="GMR38844.1"/>
    </source>
</evidence>
<evidence type="ECO:0000313" key="3">
    <source>
        <dbReference type="Proteomes" id="UP001328107"/>
    </source>
</evidence>
<dbReference type="InterPro" id="IPR053220">
    <property type="entry name" value="Nematode_rcpt-like_serp_H"/>
</dbReference>
<feature type="transmembrane region" description="Helical" evidence="1">
    <location>
        <begin position="134"/>
        <end position="152"/>
    </location>
</feature>
<dbReference type="InterPro" id="IPR019422">
    <property type="entry name" value="7TM_GPCR_serpentine_rcpt_Srh"/>
</dbReference>
<comment type="caution">
    <text evidence="2">The sequence shown here is derived from an EMBL/GenBank/DDBJ whole genome shotgun (WGS) entry which is preliminary data.</text>
</comment>
<keyword evidence="3" id="KW-1185">Reference proteome</keyword>
<dbReference type="AlphaFoldDB" id="A0AAN4ZF86"/>
<dbReference type="EMBL" id="BTRK01000002">
    <property type="protein sequence ID" value="GMR38844.1"/>
    <property type="molecule type" value="Genomic_DNA"/>
</dbReference>
<reference evidence="3" key="1">
    <citation type="submission" date="2022-10" db="EMBL/GenBank/DDBJ databases">
        <title>Genome assembly of Pristionchus species.</title>
        <authorList>
            <person name="Yoshida K."/>
            <person name="Sommer R.J."/>
        </authorList>
    </citation>
    <scope>NUCLEOTIDE SEQUENCE [LARGE SCALE GENOMIC DNA]</scope>
    <source>
        <strain evidence="3">RS5460</strain>
    </source>
</reference>
<organism evidence="2 3">
    <name type="scientific">Pristionchus mayeri</name>
    <dbReference type="NCBI Taxonomy" id="1317129"/>
    <lineage>
        <taxon>Eukaryota</taxon>
        <taxon>Metazoa</taxon>
        <taxon>Ecdysozoa</taxon>
        <taxon>Nematoda</taxon>
        <taxon>Chromadorea</taxon>
        <taxon>Rhabditida</taxon>
        <taxon>Rhabditina</taxon>
        <taxon>Diplogasteromorpha</taxon>
        <taxon>Diplogasteroidea</taxon>
        <taxon>Neodiplogasteridae</taxon>
        <taxon>Pristionchus</taxon>
    </lineage>
</organism>
<feature type="transmembrane region" description="Helical" evidence="1">
    <location>
        <begin position="93"/>
        <end position="114"/>
    </location>
</feature>
<accession>A0AAN4ZF86</accession>